<dbReference type="Proteomes" id="UP001210261">
    <property type="component" value="Unassembled WGS sequence"/>
</dbReference>
<proteinExistence type="predicted"/>
<evidence type="ECO:0000313" key="2">
    <source>
        <dbReference type="Proteomes" id="UP001210261"/>
    </source>
</evidence>
<gene>
    <name evidence="1" type="ORF">PF021_00515</name>
</gene>
<protein>
    <submittedName>
        <fullName evidence="1">Uncharacterized protein</fullName>
    </submittedName>
</protein>
<evidence type="ECO:0000313" key="1">
    <source>
        <dbReference type="EMBL" id="MDA3968155.1"/>
    </source>
</evidence>
<organism evidence="1 2">
    <name type="scientific">Helicobacter ibis</name>
    <dbReference type="NCBI Taxonomy" id="2962633"/>
    <lineage>
        <taxon>Bacteria</taxon>
        <taxon>Pseudomonadati</taxon>
        <taxon>Campylobacterota</taxon>
        <taxon>Epsilonproteobacteria</taxon>
        <taxon>Campylobacterales</taxon>
        <taxon>Helicobacteraceae</taxon>
        <taxon>Helicobacter</taxon>
    </lineage>
</organism>
<reference evidence="1 2" key="1">
    <citation type="submission" date="2023-01" db="EMBL/GenBank/DDBJ databases">
        <title>Description of Helicobacter ibis sp. nov. isolated from faecal droppings of black-faced ibis (Theristicus melanopis).</title>
        <authorList>
            <person name="Lopez-Cantillo M."/>
            <person name="Vidal-Veuthey B."/>
            <person name="Mella A."/>
            <person name="De La Haba R."/>
            <person name="Collado L."/>
        </authorList>
    </citation>
    <scope>NUCLEOTIDE SEQUENCE [LARGE SCALE GENOMIC DNA]</scope>
    <source>
        <strain evidence="1 2">A82</strain>
    </source>
</reference>
<keyword evidence="2" id="KW-1185">Reference proteome</keyword>
<sequence length="78" mass="8769">MFSSALVADSINIEKGDILYAAKVKNLFLEENKAIGRLLSTAQIEVLNVDSKNIELKVKDMCKRVQKMPFIMHQTAES</sequence>
<accession>A0ABT4VDD6</accession>
<comment type="caution">
    <text evidence="1">The sequence shown here is derived from an EMBL/GenBank/DDBJ whole genome shotgun (WGS) entry which is preliminary data.</text>
</comment>
<name>A0ABT4VDD6_9HELI</name>
<dbReference type="RefSeq" id="WP_271020452.1">
    <property type="nucleotide sequence ID" value="NZ_JAQHXR010000001.1"/>
</dbReference>
<dbReference type="EMBL" id="JAQHXR010000001">
    <property type="protein sequence ID" value="MDA3968155.1"/>
    <property type="molecule type" value="Genomic_DNA"/>
</dbReference>